<feature type="signal peptide" evidence="1">
    <location>
        <begin position="1"/>
        <end position="24"/>
    </location>
</feature>
<reference evidence="2 3" key="1">
    <citation type="submission" date="2021-12" db="EMBL/GenBank/DDBJ databases">
        <title>Discovery of the Pendulisporaceae a myxobacterial family with distinct sporulation behavior and unique specialized metabolism.</title>
        <authorList>
            <person name="Garcia R."/>
            <person name="Popoff A."/>
            <person name="Bader C.D."/>
            <person name="Loehr J."/>
            <person name="Walesch S."/>
            <person name="Walt C."/>
            <person name="Boldt J."/>
            <person name="Bunk B."/>
            <person name="Haeckl F.J.F.P.J."/>
            <person name="Gunesch A.P."/>
            <person name="Birkelbach J."/>
            <person name="Nuebel U."/>
            <person name="Pietschmann T."/>
            <person name="Bach T."/>
            <person name="Mueller R."/>
        </authorList>
    </citation>
    <scope>NUCLEOTIDE SEQUENCE [LARGE SCALE GENOMIC DNA]</scope>
    <source>
        <strain evidence="2 3">MSr12523</strain>
    </source>
</reference>
<dbReference type="SUPFAM" id="SSF49503">
    <property type="entry name" value="Cupredoxins"/>
    <property type="match status" value="1"/>
</dbReference>
<keyword evidence="1" id="KW-0732">Signal</keyword>
<name>A0ABZ2KIP6_9BACT</name>
<evidence type="ECO:0000313" key="2">
    <source>
        <dbReference type="EMBL" id="WXA96935.1"/>
    </source>
</evidence>
<proteinExistence type="predicted"/>
<feature type="chain" id="PRO_5045585380" evidence="1">
    <location>
        <begin position="25"/>
        <end position="235"/>
    </location>
</feature>
<dbReference type="RefSeq" id="WP_394847550.1">
    <property type="nucleotide sequence ID" value="NZ_CP089982.1"/>
</dbReference>
<dbReference type="Proteomes" id="UP001379533">
    <property type="component" value="Chromosome"/>
</dbReference>
<protein>
    <submittedName>
        <fullName evidence="2">Uncharacterized protein</fullName>
    </submittedName>
</protein>
<sequence>MSRKGSFSLLVAAVVSAMSGMALASSVRGKISGQEKLLPDVYAEASKPDSHRFTWREPSPVVRAEFRSLTANPSRDVCIAAFASGNQPPHPPILVKVTGGHTNPTTLVVAPGTRISFENLDPFPHRLFVVGNEAWKAEDMAAGGRREWTAAQAGRVEFRDQLFPSVRMYIVVDPQVVDVAFPARDGSYALNLPAGDFVLKAFFNGRQVGRALSVSSKEKGNLDLKEPLNVGEGGG</sequence>
<gene>
    <name evidence="2" type="ORF">LZC95_08800</name>
</gene>
<evidence type="ECO:0000313" key="3">
    <source>
        <dbReference type="Proteomes" id="UP001379533"/>
    </source>
</evidence>
<accession>A0ABZ2KIP6</accession>
<organism evidence="2 3">
    <name type="scientific">Pendulispora brunnea</name>
    <dbReference type="NCBI Taxonomy" id="2905690"/>
    <lineage>
        <taxon>Bacteria</taxon>
        <taxon>Pseudomonadati</taxon>
        <taxon>Myxococcota</taxon>
        <taxon>Myxococcia</taxon>
        <taxon>Myxococcales</taxon>
        <taxon>Sorangiineae</taxon>
        <taxon>Pendulisporaceae</taxon>
        <taxon>Pendulispora</taxon>
    </lineage>
</organism>
<dbReference type="EMBL" id="CP089982">
    <property type="protein sequence ID" value="WXA96935.1"/>
    <property type="molecule type" value="Genomic_DNA"/>
</dbReference>
<dbReference type="Gene3D" id="2.60.40.420">
    <property type="entry name" value="Cupredoxins - blue copper proteins"/>
    <property type="match status" value="1"/>
</dbReference>
<keyword evidence="3" id="KW-1185">Reference proteome</keyword>
<dbReference type="InterPro" id="IPR008972">
    <property type="entry name" value="Cupredoxin"/>
</dbReference>
<evidence type="ECO:0000256" key="1">
    <source>
        <dbReference type="SAM" id="SignalP"/>
    </source>
</evidence>